<dbReference type="STRING" id="9541.ENSMFAP00000017161"/>
<dbReference type="SUPFAM" id="SSF51905">
    <property type="entry name" value="FAD/NAD(P)-binding domain"/>
    <property type="match status" value="1"/>
</dbReference>
<proteinExistence type="predicted"/>
<evidence type="ECO:0000256" key="4">
    <source>
        <dbReference type="SAM" id="MobiDB-lite"/>
    </source>
</evidence>
<dbReference type="Gene3D" id="3.50.50.60">
    <property type="entry name" value="FAD/NAD(P)-binding domain"/>
    <property type="match status" value="1"/>
</dbReference>
<dbReference type="PRINTS" id="PR00419">
    <property type="entry name" value="ADXRDTASE"/>
</dbReference>
<reference evidence="6 7" key="1">
    <citation type="submission" date="2013-03" db="EMBL/GenBank/DDBJ databases">
        <authorList>
            <person name="Warren W."/>
            <person name="Wilson R.K."/>
        </authorList>
    </citation>
    <scope>NUCLEOTIDE SEQUENCE</scope>
</reference>
<dbReference type="FunFam" id="3.90.660.10:FF:000004">
    <property type="entry name" value="spermine oxidase isoform X2"/>
    <property type="match status" value="1"/>
</dbReference>
<sequence length="598" mass="65863">MQSCESSGDSADDPLSRGLRRRGQPRVVVIGAGLAGLAAAKALLEQGFTDVTVLEASSHIGGRVQSVKLGHATFELGATWIHGSHGNPIYHLAEASGLLEETTDGERSVGRISLYSKNGVACYLTNHGRRIPKDVVEEFSDLYNEVYNLTQEFFRHDKPVNAESQNSVGVFTREEVRNRIRNDPDDPEATKRLKLAMIQQYLKVESCESSSHSMDEVSLSAFGEWTEIPGAHHIIPSGFMRVVELLAEGIPAHVIQLGKPVRCIHWDQASARPRGPEIEPRGEGDHNHDTGEGSQGGEEPQGRRWDEDEQWPVVVECEDCELIPADHVIVTVSLGVLKRQYTSFFRPGLPTEKVAAIHRLGIGTTDKIFLEFEEPFWGPECNSLQFVWEDEAESRTLTYPSELWYRKICGFDVLYPPERYGHVLSGWICGEEALVMEKCDDEAVAEICTEMLRQFTGNPNIPKPRRILRSAWGSNPYFRGSYSYTQVGSSGADVEKLAKPLPYTESSKTALTNNLVEPVVVCLDAHTVQDLLDVLDAGGRVTPEGSQQVGGDVAHRGPVCGGGRRRGLTRATSVVSGRKKKTGTHFDWYVPGGGTDGS</sequence>
<feature type="domain" description="Amine oxidase" evidence="5">
    <location>
        <begin position="34"/>
        <end position="268"/>
    </location>
</feature>
<reference evidence="6" key="2">
    <citation type="submission" date="2025-08" db="UniProtKB">
        <authorList>
            <consortium name="Ensembl"/>
        </authorList>
    </citation>
    <scope>IDENTIFICATION</scope>
</reference>
<dbReference type="VEuPathDB" id="HostDB:ENSMFAG00000031692"/>
<evidence type="ECO:0000313" key="7">
    <source>
        <dbReference type="Proteomes" id="UP000233100"/>
    </source>
</evidence>
<evidence type="ECO:0000256" key="1">
    <source>
        <dbReference type="ARBA" id="ARBA00001974"/>
    </source>
</evidence>
<dbReference type="GO" id="GO:0031965">
    <property type="term" value="C:nuclear membrane"/>
    <property type="evidence" value="ECO:0007669"/>
    <property type="project" value="Ensembl"/>
</dbReference>
<dbReference type="GO" id="GO:0005654">
    <property type="term" value="C:nucleoplasm"/>
    <property type="evidence" value="ECO:0007669"/>
    <property type="project" value="Ensembl"/>
</dbReference>
<dbReference type="GO" id="GO:0046592">
    <property type="term" value="F:polyamine oxidase activity"/>
    <property type="evidence" value="ECO:0007669"/>
    <property type="project" value="Ensembl"/>
</dbReference>
<feature type="compositionally biased region" description="Basic and acidic residues" evidence="4">
    <location>
        <begin position="274"/>
        <end position="291"/>
    </location>
</feature>
<dbReference type="FunFam" id="3.50.50.60:FF:000268">
    <property type="entry name" value="spermine oxidase isoform X2"/>
    <property type="match status" value="1"/>
</dbReference>
<name>A0A2K5UXI1_MACFA</name>
<dbReference type="AlphaFoldDB" id="A0A2K5UXI1"/>
<evidence type="ECO:0000256" key="2">
    <source>
        <dbReference type="ARBA" id="ARBA00022630"/>
    </source>
</evidence>
<organism evidence="6 7">
    <name type="scientific">Macaca fascicularis</name>
    <name type="common">Crab-eating macaque</name>
    <name type="synonym">Cynomolgus monkey</name>
    <dbReference type="NCBI Taxonomy" id="9541"/>
    <lineage>
        <taxon>Eukaryota</taxon>
        <taxon>Metazoa</taxon>
        <taxon>Chordata</taxon>
        <taxon>Craniata</taxon>
        <taxon>Vertebrata</taxon>
        <taxon>Euteleostomi</taxon>
        <taxon>Mammalia</taxon>
        <taxon>Eutheria</taxon>
        <taxon>Euarchontoglires</taxon>
        <taxon>Primates</taxon>
        <taxon>Haplorrhini</taxon>
        <taxon>Catarrhini</taxon>
        <taxon>Cercopithecidae</taxon>
        <taxon>Cercopithecinae</taxon>
        <taxon>Macaca</taxon>
    </lineage>
</organism>
<evidence type="ECO:0000313" key="6">
    <source>
        <dbReference type="Ensembl" id="ENSMFAP00000017161.2"/>
    </source>
</evidence>
<dbReference type="FunFam" id="3.90.660.10:FF:000003">
    <property type="entry name" value="spermine oxidase isoform X2"/>
    <property type="match status" value="1"/>
</dbReference>
<dbReference type="PANTHER" id="PTHR10742">
    <property type="entry name" value="FLAVIN MONOAMINE OXIDASE"/>
    <property type="match status" value="1"/>
</dbReference>
<dbReference type="Pfam" id="PF01593">
    <property type="entry name" value="Amino_oxidase"/>
    <property type="match status" value="2"/>
</dbReference>
<dbReference type="GeneTree" id="ENSGT00940000157511"/>
<protein>
    <submittedName>
        <fullName evidence="6">Spermine oxidase</fullName>
    </submittedName>
</protein>
<dbReference type="InterPro" id="IPR036188">
    <property type="entry name" value="FAD/NAD-bd_sf"/>
</dbReference>
<dbReference type="Proteomes" id="UP000233100">
    <property type="component" value="Chromosome 10"/>
</dbReference>
<feature type="domain" description="Amine oxidase" evidence="5">
    <location>
        <begin position="307"/>
        <end position="500"/>
    </location>
</feature>
<dbReference type="Gene3D" id="3.90.660.10">
    <property type="match status" value="1"/>
</dbReference>
<dbReference type="InterPro" id="IPR002937">
    <property type="entry name" value="Amino_oxidase"/>
</dbReference>
<keyword evidence="3" id="KW-0274">FAD</keyword>
<dbReference type="InterPro" id="IPR050281">
    <property type="entry name" value="Flavin_monoamine_oxidase"/>
</dbReference>
<accession>A0A2K5UXI1</accession>
<keyword evidence="7" id="KW-1185">Reference proteome</keyword>
<dbReference type="Bgee" id="ENSMFAG00000031692">
    <property type="expression patterns" value="Expressed in bone marrow and 8 other cell types or tissues"/>
</dbReference>
<evidence type="ECO:0000256" key="3">
    <source>
        <dbReference type="ARBA" id="ARBA00022827"/>
    </source>
</evidence>
<gene>
    <name evidence="6" type="primary">SMOX</name>
</gene>
<comment type="cofactor">
    <cofactor evidence="1">
        <name>FAD</name>
        <dbReference type="ChEBI" id="CHEBI:57692"/>
    </cofactor>
</comment>
<dbReference type="GO" id="GO:0005829">
    <property type="term" value="C:cytosol"/>
    <property type="evidence" value="ECO:0007669"/>
    <property type="project" value="Ensembl"/>
</dbReference>
<dbReference type="Ensembl" id="ENSMFAT00000067701.2">
    <property type="protein sequence ID" value="ENSMFAP00000017161.2"/>
    <property type="gene ID" value="ENSMFAG00000031692.2"/>
</dbReference>
<feature type="region of interest" description="Disordered" evidence="4">
    <location>
        <begin position="271"/>
        <end position="308"/>
    </location>
</feature>
<reference evidence="6" key="3">
    <citation type="submission" date="2025-09" db="UniProtKB">
        <authorList>
            <consortium name="Ensembl"/>
        </authorList>
    </citation>
    <scope>IDENTIFICATION</scope>
</reference>
<keyword evidence="2" id="KW-0285">Flavoprotein</keyword>
<evidence type="ECO:0000259" key="5">
    <source>
        <dbReference type="Pfam" id="PF01593"/>
    </source>
</evidence>
<dbReference type="PANTHER" id="PTHR10742:SF416">
    <property type="entry name" value="SPERMINE OXIDASE"/>
    <property type="match status" value="1"/>
</dbReference>
<dbReference type="GO" id="GO:0046208">
    <property type="term" value="P:spermine catabolic process"/>
    <property type="evidence" value="ECO:0007669"/>
    <property type="project" value="Ensembl"/>
</dbReference>
<dbReference type="SUPFAM" id="SSF54373">
    <property type="entry name" value="FAD-linked reductases, C-terminal domain"/>
    <property type="match status" value="1"/>
</dbReference>